<evidence type="ECO:0000313" key="14">
    <source>
        <dbReference type="RefSeq" id="XP_032827526.1"/>
    </source>
</evidence>
<protein>
    <recommendedName>
        <fullName evidence="3">Signal peptidase complex subunit 1</fullName>
    </recommendedName>
    <alternativeName>
        <fullName evidence="8">Microsomal signal peptidase 12 kDa subunit</fullName>
    </alternativeName>
</protein>
<dbReference type="KEGG" id="pmrn:116952358"/>
<feature type="transmembrane region" description="Helical" evidence="12">
    <location>
        <begin position="51"/>
        <end position="73"/>
    </location>
</feature>
<dbReference type="Pfam" id="PF06645">
    <property type="entry name" value="SPC12"/>
    <property type="match status" value="1"/>
</dbReference>
<evidence type="ECO:0000256" key="12">
    <source>
        <dbReference type="SAM" id="Phobius"/>
    </source>
</evidence>
<evidence type="ECO:0000313" key="13">
    <source>
        <dbReference type="Proteomes" id="UP001318040"/>
    </source>
</evidence>
<keyword evidence="4 12" id="KW-0812">Transmembrane</keyword>
<evidence type="ECO:0000256" key="4">
    <source>
        <dbReference type="ARBA" id="ARBA00022692"/>
    </source>
</evidence>
<evidence type="ECO:0000256" key="9">
    <source>
        <dbReference type="ARBA" id="ARBA00045204"/>
    </source>
</evidence>
<dbReference type="PANTHER" id="PTHR13202:SF0">
    <property type="entry name" value="SIGNAL PEPTIDASE COMPLEX SUBUNIT 1"/>
    <property type="match status" value="1"/>
</dbReference>
<name>A0AAJ7XAR4_PETMA</name>
<reference evidence="14" key="1">
    <citation type="submission" date="2025-08" db="UniProtKB">
        <authorList>
            <consortium name="RefSeq"/>
        </authorList>
    </citation>
    <scope>IDENTIFICATION</scope>
    <source>
        <tissue evidence="14">Sperm</tissue>
    </source>
</reference>
<feature type="transmembrane region" description="Helical" evidence="12">
    <location>
        <begin position="26"/>
        <end position="45"/>
    </location>
</feature>
<dbReference type="RefSeq" id="XP_032827526.1">
    <property type="nucleotide sequence ID" value="XM_032971635.1"/>
</dbReference>
<feature type="compositionally biased region" description="Pro residues" evidence="11">
    <location>
        <begin position="79"/>
        <end position="93"/>
    </location>
</feature>
<dbReference type="PANTHER" id="PTHR13202">
    <property type="entry name" value="MICROSOMAL SIGNAL PEPTIDASE 12 KDA SUBUNIT"/>
    <property type="match status" value="1"/>
</dbReference>
<feature type="region of interest" description="Disordered" evidence="11">
    <location>
        <begin position="76"/>
        <end position="111"/>
    </location>
</feature>
<evidence type="ECO:0000256" key="1">
    <source>
        <dbReference type="ARBA" id="ARBA00004477"/>
    </source>
</evidence>
<accession>A0AAJ7XAR4</accession>
<dbReference type="Proteomes" id="UP001318040">
    <property type="component" value="Chromosome 46"/>
</dbReference>
<dbReference type="GeneID" id="116952358"/>
<keyword evidence="13" id="KW-1185">Reference proteome</keyword>
<evidence type="ECO:0000256" key="7">
    <source>
        <dbReference type="ARBA" id="ARBA00023136"/>
    </source>
</evidence>
<dbReference type="GO" id="GO:0006465">
    <property type="term" value="P:signal peptide processing"/>
    <property type="evidence" value="ECO:0007669"/>
    <property type="project" value="InterPro"/>
</dbReference>
<evidence type="ECO:0000256" key="2">
    <source>
        <dbReference type="ARBA" id="ARBA00005245"/>
    </source>
</evidence>
<comment type="subunit">
    <text evidence="10">Component of the signal peptidase complex paralog A (SPC-A) composed of a catalytic subunit SEC11A and three accessory subunits SPCS1, SPCS2 and SPCS3. Component of the signal peptidase complex paralog C (SPC-C) composed of a catalytic subunit SEC11C and three accessory subunits SPCS1, SPCS2 and SPCS3. Within the complex, interacts with SPCS2 and SPCS3. The complex induces a local thinning of the ER membrane which is used to measure the length of the signal peptide (SP) h-region of protein substrates. This ensures the selectivity of the complex towards h-regions shorter than 18-20 amino acids.</text>
</comment>
<dbReference type="GO" id="GO:0005787">
    <property type="term" value="C:signal peptidase complex"/>
    <property type="evidence" value="ECO:0007669"/>
    <property type="project" value="InterPro"/>
</dbReference>
<dbReference type="CTD" id="28972"/>
<dbReference type="InterPro" id="IPR009542">
    <property type="entry name" value="Spc1/SPCS1"/>
</dbReference>
<comment type="subcellular location">
    <subcellularLocation>
        <location evidence="1">Endoplasmic reticulum membrane</location>
        <topology evidence="1">Multi-pass membrane protein</topology>
    </subcellularLocation>
</comment>
<organism evidence="13 14">
    <name type="scientific">Petromyzon marinus</name>
    <name type="common">Sea lamprey</name>
    <dbReference type="NCBI Taxonomy" id="7757"/>
    <lineage>
        <taxon>Eukaryota</taxon>
        <taxon>Metazoa</taxon>
        <taxon>Chordata</taxon>
        <taxon>Craniata</taxon>
        <taxon>Vertebrata</taxon>
        <taxon>Cyclostomata</taxon>
        <taxon>Hyperoartia</taxon>
        <taxon>Petromyzontiformes</taxon>
        <taxon>Petromyzontidae</taxon>
        <taxon>Petromyzon</taxon>
    </lineage>
</organism>
<dbReference type="GO" id="GO:0045047">
    <property type="term" value="P:protein targeting to ER"/>
    <property type="evidence" value="ECO:0007669"/>
    <property type="project" value="TreeGrafter"/>
</dbReference>
<comment type="similarity">
    <text evidence="2">Belongs to the SPCS1 family.</text>
</comment>
<evidence type="ECO:0000256" key="5">
    <source>
        <dbReference type="ARBA" id="ARBA00022824"/>
    </source>
</evidence>
<dbReference type="AlphaFoldDB" id="A0AAJ7XAR4"/>
<evidence type="ECO:0000256" key="6">
    <source>
        <dbReference type="ARBA" id="ARBA00022989"/>
    </source>
</evidence>
<keyword evidence="7 12" id="KW-0472">Membrane</keyword>
<proteinExistence type="inferred from homology"/>
<evidence type="ECO:0000256" key="10">
    <source>
        <dbReference type="ARBA" id="ARBA00046498"/>
    </source>
</evidence>
<evidence type="ECO:0000256" key="11">
    <source>
        <dbReference type="SAM" id="MobiDB-lite"/>
    </source>
</evidence>
<evidence type="ECO:0000256" key="8">
    <source>
        <dbReference type="ARBA" id="ARBA00032913"/>
    </source>
</evidence>
<comment type="function">
    <text evidence="9">Component of the signal peptidase complex (SPC) which catalyzes the cleavage of N-terminal signal sequences from nascent proteins as they are translocated into the lumen of the endoplasmic reticulum. Dispensable for SPC enzymatic activity.</text>
</comment>
<keyword evidence="5" id="KW-0256">Endoplasmic reticulum</keyword>
<evidence type="ECO:0000256" key="3">
    <source>
        <dbReference type="ARBA" id="ARBA00017059"/>
    </source>
</evidence>
<gene>
    <name evidence="14" type="primary">SPCS1</name>
</gene>
<keyword evidence="6 12" id="KW-1133">Transmembrane helix</keyword>
<sequence>MESALARLRAIPTDMDYKGQRLAEQIFQTVTGVFAIAGFVWGYMVEEFGQTVYVVLAGFFLSCVLTLPPWPFYRRSPLPWQPPRDPGEPPRAPDPGRKSKKNKPLAQREGR</sequence>